<dbReference type="Pfam" id="PF02663">
    <property type="entry name" value="FmdE"/>
    <property type="match status" value="1"/>
</dbReference>
<feature type="domain" description="Zinc finger DksA/TraR C4-type" evidence="4">
    <location>
        <begin position="170"/>
        <end position="202"/>
    </location>
</feature>
<evidence type="ECO:0000256" key="2">
    <source>
        <dbReference type="ARBA" id="ARBA00022771"/>
    </source>
</evidence>
<feature type="domain" description="Formylmethanofuran dehydrogenase subunit E" evidence="5">
    <location>
        <begin position="16"/>
        <end position="153"/>
    </location>
</feature>
<dbReference type="InterPro" id="IPR026328">
    <property type="entry name" value="FmdE"/>
</dbReference>
<dbReference type="PANTHER" id="PTHR39418">
    <property type="entry name" value="DEHYDROGENASE-RELATED"/>
    <property type="match status" value="1"/>
</dbReference>
<dbReference type="SUPFAM" id="SSF143555">
    <property type="entry name" value="FwdE-like"/>
    <property type="match status" value="1"/>
</dbReference>
<dbReference type="STRING" id="1121400.SAMN02746065_12447"/>
<evidence type="ECO:0000313" key="6">
    <source>
        <dbReference type="EMBL" id="SMD04770.1"/>
    </source>
</evidence>
<evidence type="ECO:0000259" key="4">
    <source>
        <dbReference type="Pfam" id="PF01258"/>
    </source>
</evidence>
<sequence>MGCTIDKEIIEKTIAFHGHTCPGLAIGIRLSELAIQRLQIDKAQKPVCVAETDMCALDAIQFLTGCSYGKGNLVHKDYGKSGFTFFDREAEKGFRALFLDNFRSNDPGREILGKLMGKVTAGTATPEEEEQCQTLRKEAITRIMNADLDELFSVKEVSTPPVRPARILESIQCETCGEMTMESRIRRYGGQYLCIPCFMAMEQKI</sequence>
<evidence type="ECO:0000256" key="1">
    <source>
        <dbReference type="ARBA" id="ARBA00022723"/>
    </source>
</evidence>
<dbReference type="PIRSF" id="PIRSF006578">
    <property type="entry name" value="FwdE"/>
    <property type="match status" value="1"/>
</dbReference>
<reference evidence="6 7" key="1">
    <citation type="submission" date="2017-04" db="EMBL/GenBank/DDBJ databases">
        <authorList>
            <person name="Afonso C.L."/>
            <person name="Miller P.J."/>
            <person name="Scott M.A."/>
            <person name="Spackman E."/>
            <person name="Goraichik I."/>
            <person name="Dimitrov K.M."/>
            <person name="Suarez D.L."/>
            <person name="Swayne D.E."/>
        </authorList>
    </citation>
    <scope>NUCLEOTIDE SEQUENCE [LARGE SCALE GENOMIC DNA]</scope>
    <source>
        <strain evidence="6 7">DSM 3385</strain>
    </source>
</reference>
<keyword evidence="1" id="KW-0479">Metal-binding</keyword>
<organism evidence="6 7">
    <name type="scientific">Desulfocicer vacuolatum DSM 3385</name>
    <dbReference type="NCBI Taxonomy" id="1121400"/>
    <lineage>
        <taxon>Bacteria</taxon>
        <taxon>Pseudomonadati</taxon>
        <taxon>Thermodesulfobacteriota</taxon>
        <taxon>Desulfobacteria</taxon>
        <taxon>Desulfobacterales</taxon>
        <taxon>Desulfobacteraceae</taxon>
        <taxon>Desulfocicer</taxon>
    </lineage>
</organism>
<evidence type="ECO:0000256" key="3">
    <source>
        <dbReference type="ARBA" id="ARBA00022833"/>
    </source>
</evidence>
<protein>
    <submittedName>
        <fullName evidence="6">Formylmethanofuran dehydrogenase subunit E</fullName>
    </submittedName>
</protein>
<dbReference type="RefSeq" id="WP_084071271.1">
    <property type="nucleotide sequence ID" value="NZ_FWXY01000024.1"/>
</dbReference>
<keyword evidence="7" id="KW-1185">Reference proteome</keyword>
<dbReference type="Proteomes" id="UP000192418">
    <property type="component" value="Unassembled WGS sequence"/>
</dbReference>
<dbReference type="EMBL" id="FWXY01000024">
    <property type="protein sequence ID" value="SMD04770.1"/>
    <property type="molecule type" value="Genomic_DNA"/>
</dbReference>
<accession>A0A1W2E4V5</accession>
<dbReference type="Pfam" id="PF01258">
    <property type="entry name" value="zf-dskA_traR"/>
    <property type="match status" value="1"/>
</dbReference>
<evidence type="ECO:0000259" key="5">
    <source>
        <dbReference type="Pfam" id="PF02663"/>
    </source>
</evidence>
<keyword evidence="3" id="KW-0862">Zinc</keyword>
<name>A0A1W2E4V5_9BACT</name>
<dbReference type="InterPro" id="IPR000962">
    <property type="entry name" value="Znf_DskA_TraR"/>
</dbReference>
<proteinExistence type="predicted"/>
<dbReference type="OrthoDB" id="9804309at2"/>
<dbReference type="AlphaFoldDB" id="A0A1W2E4V5"/>
<dbReference type="GO" id="GO:0008270">
    <property type="term" value="F:zinc ion binding"/>
    <property type="evidence" value="ECO:0007669"/>
    <property type="project" value="UniProtKB-KW"/>
</dbReference>
<dbReference type="Gene3D" id="3.30.1330.130">
    <property type="match status" value="1"/>
</dbReference>
<dbReference type="InterPro" id="IPR053194">
    <property type="entry name" value="tRNA_methyltr_O"/>
</dbReference>
<dbReference type="InterPro" id="IPR003814">
    <property type="entry name" value="FmdEsu_dom"/>
</dbReference>
<keyword evidence="2" id="KW-0863">Zinc-finger</keyword>
<dbReference type="PANTHER" id="PTHR39418:SF1">
    <property type="entry name" value="DEHYDROGENASE"/>
    <property type="match status" value="1"/>
</dbReference>
<gene>
    <name evidence="6" type="ORF">SAMN02746065_12447</name>
</gene>
<evidence type="ECO:0000313" key="7">
    <source>
        <dbReference type="Proteomes" id="UP000192418"/>
    </source>
</evidence>